<comment type="subcellular location">
    <subcellularLocation>
        <location evidence="1">Cell membrane</location>
        <topology evidence="1">Single-pass membrane protein</topology>
    </subcellularLocation>
</comment>
<dbReference type="InterPro" id="IPR032675">
    <property type="entry name" value="LRR_dom_sf"/>
</dbReference>
<evidence type="ECO:0000256" key="2">
    <source>
        <dbReference type="ARBA" id="ARBA00022448"/>
    </source>
</evidence>
<name>A0A8S3SYT3_MYTED</name>
<keyword evidence="15" id="KW-1185">Reference proteome</keyword>
<evidence type="ECO:0000256" key="10">
    <source>
        <dbReference type="ARBA" id="ARBA00023136"/>
    </source>
</evidence>
<evidence type="ECO:0000256" key="8">
    <source>
        <dbReference type="ARBA" id="ARBA00022989"/>
    </source>
</evidence>
<dbReference type="SMART" id="SM00369">
    <property type="entry name" value="LRR_TYP"/>
    <property type="match status" value="2"/>
</dbReference>
<dbReference type="GO" id="GO:0034220">
    <property type="term" value="P:monoatomic ion transmembrane transport"/>
    <property type="evidence" value="ECO:0007669"/>
    <property type="project" value="UniProtKB-KW"/>
</dbReference>
<feature type="chain" id="PRO_5035748499" evidence="13">
    <location>
        <begin position="25"/>
        <end position="213"/>
    </location>
</feature>
<evidence type="ECO:0000256" key="1">
    <source>
        <dbReference type="ARBA" id="ARBA00004162"/>
    </source>
</evidence>
<keyword evidence="3" id="KW-1003">Cell membrane</keyword>
<dbReference type="InterPro" id="IPR001611">
    <property type="entry name" value="Leu-rich_rpt"/>
</dbReference>
<gene>
    <name evidence="14" type="ORF">MEDL_35232</name>
</gene>
<dbReference type="GO" id="GO:0005886">
    <property type="term" value="C:plasma membrane"/>
    <property type="evidence" value="ECO:0007669"/>
    <property type="project" value="UniProtKB-SubCell"/>
</dbReference>
<evidence type="ECO:0000313" key="15">
    <source>
        <dbReference type="Proteomes" id="UP000683360"/>
    </source>
</evidence>
<protein>
    <submittedName>
        <fullName evidence="14">Uncharacterized protein</fullName>
    </submittedName>
</protein>
<evidence type="ECO:0000313" key="14">
    <source>
        <dbReference type="EMBL" id="CAG2221853.1"/>
    </source>
</evidence>
<dbReference type="Pfam" id="PF13855">
    <property type="entry name" value="LRR_8"/>
    <property type="match status" value="1"/>
</dbReference>
<keyword evidence="4" id="KW-0433">Leucine-rich repeat</keyword>
<dbReference type="Gene3D" id="3.80.10.10">
    <property type="entry name" value="Ribonuclease Inhibitor"/>
    <property type="match status" value="1"/>
</dbReference>
<dbReference type="SMART" id="SM00365">
    <property type="entry name" value="LRR_SD22"/>
    <property type="match status" value="3"/>
</dbReference>
<dbReference type="InterPro" id="IPR051432">
    <property type="entry name" value="KCNMA1_auxiliary"/>
</dbReference>
<keyword evidence="9" id="KW-0406">Ion transport</keyword>
<evidence type="ECO:0000256" key="11">
    <source>
        <dbReference type="ARBA" id="ARBA00023157"/>
    </source>
</evidence>
<evidence type="ECO:0000256" key="7">
    <source>
        <dbReference type="ARBA" id="ARBA00022737"/>
    </source>
</evidence>
<evidence type="ECO:0000256" key="4">
    <source>
        <dbReference type="ARBA" id="ARBA00022614"/>
    </source>
</evidence>
<dbReference type="PROSITE" id="PS51450">
    <property type="entry name" value="LRR"/>
    <property type="match status" value="2"/>
</dbReference>
<sequence length="213" mass="24499">MVDFGTILIMVEIFLVFCVQMFTASHLKEVDKETHPGYFHWRTDAVVSNFLMCPDACAHTITFRRSFAGNNVVTCCVANAQPFWIISKSKNLLGVLHLKTAGKYGFVMEATGADVMSYYKIDFKQENLKEIPDILCKNKKIVEIDFSENQIENIANIECLHILDTLNLSFNRISKLKNTTFRVLKYLRLLDLSYNKIQFIEPNTFSYRPGSLM</sequence>
<keyword evidence="2" id="KW-0813">Transport</keyword>
<reference evidence="14" key="1">
    <citation type="submission" date="2021-03" db="EMBL/GenBank/DDBJ databases">
        <authorList>
            <person name="Bekaert M."/>
        </authorList>
    </citation>
    <scope>NUCLEOTIDE SEQUENCE</scope>
</reference>
<evidence type="ECO:0000256" key="3">
    <source>
        <dbReference type="ARBA" id="ARBA00022475"/>
    </source>
</evidence>
<feature type="signal peptide" evidence="13">
    <location>
        <begin position="1"/>
        <end position="24"/>
    </location>
</feature>
<dbReference type="Proteomes" id="UP000683360">
    <property type="component" value="Unassembled WGS sequence"/>
</dbReference>
<dbReference type="SUPFAM" id="SSF52058">
    <property type="entry name" value="L domain-like"/>
    <property type="match status" value="1"/>
</dbReference>
<dbReference type="InterPro" id="IPR003591">
    <property type="entry name" value="Leu-rich_rpt_typical-subtyp"/>
</dbReference>
<proteinExistence type="predicted"/>
<evidence type="ECO:0000256" key="12">
    <source>
        <dbReference type="ARBA" id="ARBA00023303"/>
    </source>
</evidence>
<dbReference type="PANTHER" id="PTHR46473:SF10">
    <property type="entry name" value="LD45603P-RELATED"/>
    <property type="match status" value="1"/>
</dbReference>
<dbReference type="PANTHER" id="PTHR46473">
    <property type="entry name" value="GH08155P"/>
    <property type="match status" value="1"/>
</dbReference>
<evidence type="ECO:0000256" key="5">
    <source>
        <dbReference type="ARBA" id="ARBA00022692"/>
    </source>
</evidence>
<evidence type="ECO:0000256" key="13">
    <source>
        <dbReference type="SAM" id="SignalP"/>
    </source>
</evidence>
<comment type="caution">
    <text evidence="14">The sequence shown here is derived from an EMBL/GenBank/DDBJ whole genome shotgun (WGS) entry which is preliminary data.</text>
</comment>
<dbReference type="EMBL" id="CAJPWZ010001703">
    <property type="protein sequence ID" value="CAG2221853.1"/>
    <property type="molecule type" value="Genomic_DNA"/>
</dbReference>
<keyword evidence="11" id="KW-1015">Disulfide bond</keyword>
<evidence type="ECO:0000256" key="6">
    <source>
        <dbReference type="ARBA" id="ARBA00022729"/>
    </source>
</evidence>
<keyword evidence="8" id="KW-1133">Transmembrane helix</keyword>
<keyword evidence="7" id="KW-0677">Repeat</keyword>
<accession>A0A8S3SYT3</accession>
<keyword evidence="5" id="KW-0812">Transmembrane</keyword>
<keyword evidence="6 13" id="KW-0732">Signal</keyword>
<dbReference type="OrthoDB" id="694479at2759"/>
<dbReference type="AlphaFoldDB" id="A0A8S3SYT3"/>
<keyword evidence="12" id="KW-0407">Ion channel</keyword>
<evidence type="ECO:0000256" key="9">
    <source>
        <dbReference type="ARBA" id="ARBA00023065"/>
    </source>
</evidence>
<keyword evidence="10" id="KW-0472">Membrane</keyword>
<organism evidence="14 15">
    <name type="scientific">Mytilus edulis</name>
    <name type="common">Blue mussel</name>
    <dbReference type="NCBI Taxonomy" id="6550"/>
    <lineage>
        <taxon>Eukaryota</taxon>
        <taxon>Metazoa</taxon>
        <taxon>Spiralia</taxon>
        <taxon>Lophotrochozoa</taxon>
        <taxon>Mollusca</taxon>
        <taxon>Bivalvia</taxon>
        <taxon>Autobranchia</taxon>
        <taxon>Pteriomorphia</taxon>
        <taxon>Mytilida</taxon>
        <taxon>Mytiloidea</taxon>
        <taxon>Mytilidae</taxon>
        <taxon>Mytilinae</taxon>
        <taxon>Mytilus</taxon>
    </lineage>
</organism>